<evidence type="ECO:0000256" key="8">
    <source>
        <dbReference type="ARBA" id="ARBA00048484"/>
    </source>
</evidence>
<dbReference type="PROSITE" id="PS00941">
    <property type="entry name" value="CARBOXYLESTERASE_B_2"/>
    <property type="match status" value="1"/>
</dbReference>
<dbReference type="PaxDb" id="6945-B7QEP9"/>
<dbReference type="HOGENOM" id="CLU_006586_13_0_1"/>
<keyword evidence="4 12" id="KW-0378">Hydrolase</keyword>
<dbReference type="InterPro" id="IPR002018">
    <property type="entry name" value="CarbesteraseB"/>
</dbReference>
<dbReference type="VEuPathDB" id="VectorBase:ISCW022244"/>
<proteinExistence type="inferred from homology"/>
<comment type="similarity">
    <text evidence="1">Belongs to the type-B carboxylesterase/lipase family.</text>
</comment>
<dbReference type="PANTHER" id="PTHR43918">
    <property type="entry name" value="ACETYLCHOLINESTERASE"/>
    <property type="match status" value="1"/>
</dbReference>
<keyword evidence="14" id="KW-1185">Reference proteome</keyword>
<dbReference type="SUPFAM" id="SSF53474">
    <property type="entry name" value="alpha/beta-Hydrolases"/>
    <property type="match status" value="1"/>
</dbReference>
<dbReference type="VEuPathDB" id="VectorBase:ISCI022244"/>
<keyword evidence="10" id="KW-0732">Signal</keyword>
<dbReference type="InterPro" id="IPR050654">
    <property type="entry name" value="AChE-related_enzymes"/>
</dbReference>
<evidence type="ECO:0000313" key="12">
    <source>
        <dbReference type="EMBL" id="EEC17321.1"/>
    </source>
</evidence>
<feature type="active site" description="Acyl-ester intermediate" evidence="9">
    <location>
        <position position="210"/>
    </location>
</feature>
<dbReference type="Pfam" id="PF00135">
    <property type="entry name" value="COesterase"/>
    <property type="match status" value="1"/>
</dbReference>
<comment type="catalytic activity">
    <reaction evidence="8">
        <text>acetylcholine + H2O = choline + acetate + H(+)</text>
        <dbReference type="Rhea" id="RHEA:17561"/>
        <dbReference type="ChEBI" id="CHEBI:15354"/>
        <dbReference type="ChEBI" id="CHEBI:15355"/>
        <dbReference type="ChEBI" id="CHEBI:15377"/>
        <dbReference type="ChEBI" id="CHEBI:15378"/>
        <dbReference type="ChEBI" id="CHEBI:30089"/>
        <dbReference type="EC" id="3.1.1.7"/>
    </reaction>
</comment>
<reference evidence="12 14" key="1">
    <citation type="submission" date="2008-03" db="EMBL/GenBank/DDBJ databases">
        <title>Annotation of Ixodes scapularis.</title>
        <authorList>
            <consortium name="Ixodes scapularis Genome Project Consortium"/>
            <person name="Caler E."/>
            <person name="Hannick L.I."/>
            <person name="Bidwell S."/>
            <person name="Joardar V."/>
            <person name="Thiagarajan M."/>
            <person name="Amedeo P."/>
            <person name="Galinsky K.J."/>
            <person name="Schobel S."/>
            <person name="Inman J."/>
            <person name="Hostetler J."/>
            <person name="Miller J."/>
            <person name="Hammond M."/>
            <person name="Megy K."/>
            <person name="Lawson D."/>
            <person name="Kodira C."/>
            <person name="Sutton G."/>
            <person name="Meyer J."/>
            <person name="Hill C.A."/>
            <person name="Birren B."/>
            <person name="Nene V."/>
            <person name="Collins F."/>
            <person name="Alarcon-Chaidez F."/>
            <person name="Wikel S."/>
            <person name="Strausberg R."/>
        </authorList>
    </citation>
    <scope>NUCLEOTIDE SEQUENCE [LARGE SCALE GENOMIC DNA]</scope>
    <source>
        <strain evidence="14">Wikel</strain>
        <strain evidence="12">Wikel colony</strain>
    </source>
</reference>
<keyword evidence="5" id="KW-0531">Neurotransmitter degradation</keyword>
<feature type="non-terminal residue" evidence="12">
    <location>
        <position position="1"/>
    </location>
</feature>
<name>B7QEP9_IXOSC</name>
<keyword evidence="3" id="KW-0719">Serine esterase</keyword>
<dbReference type="SMR" id="B7QEP9"/>
<organism>
    <name type="scientific">Ixodes scapularis</name>
    <name type="common">Black-legged tick</name>
    <name type="synonym">Deer tick</name>
    <dbReference type="NCBI Taxonomy" id="6945"/>
    <lineage>
        <taxon>Eukaryota</taxon>
        <taxon>Metazoa</taxon>
        <taxon>Ecdysozoa</taxon>
        <taxon>Arthropoda</taxon>
        <taxon>Chelicerata</taxon>
        <taxon>Arachnida</taxon>
        <taxon>Acari</taxon>
        <taxon>Parasitiformes</taxon>
        <taxon>Ixodida</taxon>
        <taxon>Ixodoidea</taxon>
        <taxon>Ixodidae</taxon>
        <taxon>Ixodinae</taxon>
        <taxon>Ixodes</taxon>
    </lineage>
</organism>
<dbReference type="Gene3D" id="3.40.50.1820">
    <property type="entry name" value="alpha/beta hydrolase"/>
    <property type="match status" value="1"/>
</dbReference>
<feature type="active site" description="Charge relay system" evidence="9">
    <location>
        <position position="337"/>
    </location>
</feature>
<dbReference type="GO" id="GO:0003990">
    <property type="term" value="F:acetylcholinesterase activity"/>
    <property type="evidence" value="ECO:0000318"/>
    <property type="project" value="GO_Central"/>
</dbReference>
<dbReference type="STRING" id="6945.B7QEP9"/>
<feature type="chain" id="PRO_5010959869" description="acetylcholinesterase" evidence="10">
    <location>
        <begin position="23"/>
        <end position="538"/>
    </location>
</feature>
<keyword evidence="7" id="KW-0325">Glycoprotein</keyword>
<evidence type="ECO:0000256" key="9">
    <source>
        <dbReference type="PIRSR" id="PIRSR600997-1"/>
    </source>
</evidence>
<dbReference type="GO" id="GO:0005615">
    <property type="term" value="C:extracellular space"/>
    <property type="evidence" value="ECO:0000318"/>
    <property type="project" value="GO_Central"/>
</dbReference>
<dbReference type="EMBL" id="ABJB010959959">
    <property type="status" value="NOT_ANNOTATED_CDS"/>
    <property type="molecule type" value="Genomic_DNA"/>
</dbReference>
<dbReference type="PANTHER" id="PTHR43918:SF4">
    <property type="entry name" value="CARBOXYLIC ESTER HYDROLASE"/>
    <property type="match status" value="1"/>
</dbReference>
<dbReference type="AlphaFoldDB" id="B7QEP9"/>
<sequence length="538" mass="59921">SYLAGAMAAWIALASTLERVVPTSLGLVAGKQVCRGRYCAKAFLGIPFAEPPVGPKRFKRPVRKKPWRGILNVIQLPRPCFQRRGRIPPVPWQGDETRSREDCLYLNIWVPTSLPWPTRLPVMVWIHGGSYRIGASDLDLYDGTILSDYGRVVVVSFNYRLGALGFLNANVTDIPGNMGLWDQYAALRWVNENIASFGGDPSRVTLFGESVGGASSGMLAQSPLCRGLIRRIIMQSGTPRWPVPLENEGGMERALNLARNVGCLPNEMTTFHPEAVNCLQKVSAEKIARSELELFEDHLFTFQPSFGDELVPIHPVTASKGGRFLPVDVLLGMNSREGAIVYYTGSGVGLPKNWTSEGIDIDTARRFISQLFGAFPKEVFDEVAAHYLEQLHDSSSGEIFATMAAAAGHFFFDCPTVFMADTLAGWLPKLWAYRFQHRATPSPWPEELDVTHTDEIQFVFGVPLRRPERYSRDDARISEIVLRAWITFAHTGYPELPNGVSWPAYEPKSRPYISFQNASAAAKNGFGGENCLFWKKFI</sequence>
<dbReference type="ESTHER" id="ixosc-b7qep9">
    <property type="family name" value="Cholinesterase-like"/>
</dbReference>
<gene>
    <name evidence="12" type="ORF">IscW_ISCW022244</name>
</gene>
<evidence type="ECO:0000313" key="14">
    <source>
        <dbReference type="Proteomes" id="UP000001555"/>
    </source>
</evidence>
<keyword evidence="6" id="KW-1015">Disulfide bond</keyword>
<dbReference type="GO" id="GO:0019695">
    <property type="term" value="P:choline metabolic process"/>
    <property type="evidence" value="ECO:0000318"/>
    <property type="project" value="GO_Central"/>
</dbReference>
<evidence type="ECO:0000259" key="11">
    <source>
        <dbReference type="Pfam" id="PF00135"/>
    </source>
</evidence>
<feature type="active site" description="Charge relay system" evidence="9">
    <location>
        <position position="452"/>
    </location>
</feature>
<dbReference type="VEuPathDB" id="VectorBase:ISCP_006297"/>
<dbReference type="EMBL" id="DS921995">
    <property type="protein sequence ID" value="EEC17321.1"/>
    <property type="molecule type" value="Genomic_DNA"/>
</dbReference>
<dbReference type="Proteomes" id="UP000001555">
    <property type="component" value="Unassembled WGS sequence"/>
</dbReference>
<evidence type="ECO:0000256" key="4">
    <source>
        <dbReference type="ARBA" id="ARBA00022801"/>
    </source>
</evidence>
<dbReference type="GO" id="GO:0005886">
    <property type="term" value="C:plasma membrane"/>
    <property type="evidence" value="ECO:0000318"/>
    <property type="project" value="GO_Central"/>
</dbReference>
<dbReference type="FunFam" id="3.40.50.1820:FF:000029">
    <property type="entry name" value="Acetylcholinesterase"/>
    <property type="match status" value="1"/>
</dbReference>
<feature type="signal peptide" evidence="10">
    <location>
        <begin position="1"/>
        <end position="22"/>
    </location>
</feature>
<dbReference type="OrthoDB" id="6506083at2759"/>
<feature type="domain" description="Carboxylesterase type B" evidence="11">
    <location>
        <begin position="19"/>
        <end position="534"/>
    </location>
</feature>
<dbReference type="EnsemblMetazoa" id="ISCW022244-RA">
    <property type="protein sequence ID" value="ISCW022244-PA"/>
    <property type="gene ID" value="ISCW022244"/>
</dbReference>
<evidence type="ECO:0000256" key="2">
    <source>
        <dbReference type="ARBA" id="ARBA00013276"/>
    </source>
</evidence>
<dbReference type="GO" id="GO:0006581">
    <property type="term" value="P:acetylcholine catabolic process"/>
    <property type="evidence" value="ECO:0000318"/>
    <property type="project" value="GO_Central"/>
</dbReference>
<dbReference type="InterPro" id="IPR019819">
    <property type="entry name" value="Carboxylesterase_B_CS"/>
</dbReference>
<accession>B7QEP9</accession>
<evidence type="ECO:0000256" key="7">
    <source>
        <dbReference type="ARBA" id="ARBA00023180"/>
    </source>
</evidence>
<dbReference type="EC" id="3.1.1.7" evidence="2"/>
<dbReference type="PRINTS" id="PR00878">
    <property type="entry name" value="CHOLNESTRASE"/>
</dbReference>
<evidence type="ECO:0000313" key="13">
    <source>
        <dbReference type="EnsemblMetazoa" id="ISCW022244-PA"/>
    </source>
</evidence>
<evidence type="ECO:0000256" key="10">
    <source>
        <dbReference type="SAM" id="SignalP"/>
    </source>
</evidence>
<evidence type="ECO:0000256" key="6">
    <source>
        <dbReference type="ARBA" id="ARBA00023157"/>
    </source>
</evidence>
<evidence type="ECO:0000256" key="5">
    <source>
        <dbReference type="ARBA" id="ARBA00022867"/>
    </source>
</evidence>
<dbReference type="InterPro" id="IPR029058">
    <property type="entry name" value="AB_hydrolase_fold"/>
</dbReference>
<dbReference type="InterPro" id="IPR000997">
    <property type="entry name" value="Cholinesterase"/>
</dbReference>
<reference evidence="13" key="2">
    <citation type="submission" date="2020-05" db="UniProtKB">
        <authorList>
            <consortium name="EnsemblMetazoa"/>
        </authorList>
    </citation>
    <scope>IDENTIFICATION</scope>
    <source>
        <strain evidence="13">wikel</strain>
    </source>
</reference>
<evidence type="ECO:0000256" key="1">
    <source>
        <dbReference type="ARBA" id="ARBA00005964"/>
    </source>
</evidence>
<evidence type="ECO:0000256" key="3">
    <source>
        <dbReference type="ARBA" id="ARBA00022487"/>
    </source>
</evidence>
<protein>
    <recommendedName>
        <fullName evidence="2">acetylcholinesterase</fullName>
        <ecNumber evidence="2">3.1.1.7</ecNumber>
    </recommendedName>
</protein>